<dbReference type="EMBL" id="GEDV01002420">
    <property type="protein sequence ID" value="JAP86137.1"/>
    <property type="molecule type" value="Transcribed_RNA"/>
</dbReference>
<reference evidence="1" key="1">
    <citation type="journal article" date="2016" name="Ticks Tick Borne Dis.">
        <title>De novo assembly and annotation of the salivary gland transcriptome of Rhipicephalus appendiculatus male and female ticks during blood feeding.</title>
        <authorList>
            <person name="de Castro M.H."/>
            <person name="de Klerk D."/>
            <person name="Pienaar R."/>
            <person name="Latif A.A."/>
            <person name="Rees D.J."/>
            <person name="Mans B.J."/>
        </authorList>
    </citation>
    <scope>NUCLEOTIDE SEQUENCE</scope>
    <source>
        <tissue evidence="1">Salivary glands</tissue>
    </source>
</reference>
<evidence type="ECO:0000313" key="1">
    <source>
        <dbReference type="EMBL" id="JAP86137.1"/>
    </source>
</evidence>
<protein>
    <submittedName>
        <fullName evidence="1">Tick transposon</fullName>
    </submittedName>
</protein>
<dbReference type="AlphaFoldDB" id="A0A131Z4A3"/>
<proteinExistence type="predicted"/>
<accession>A0A131Z4A3</accession>
<organism evidence="1">
    <name type="scientific">Rhipicephalus appendiculatus</name>
    <name type="common">Brown ear tick</name>
    <dbReference type="NCBI Taxonomy" id="34631"/>
    <lineage>
        <taxon>Eukaryota</taxon>
        <taxon>Metazoa</taxon>
        <taxon>Ecdysozoa</taxon>
        <taxon>Arthropoda</taxon>
        <taxon>Chelicerata</taxon>
        <taxon>Arachnida</taxon>
        <taxon>Acari</taxon>
        <taxon>Parasitiformes</taxon>
        <taxon>Ixodida</taxon>
        <taxon>Ixodoidea</taxon>
        <taxon>Ixodidae</taxon>
        <taxon>Rhipicephalinae</taxon>
        <taxon>Rhipicephalus</taxon>
        <taxon>Rhipicephalus</taxon>
    </lineage>
</organism>
<name>A0A131Z4A3_RHIAP</name>
<sequence length="79" mass="8323">MGVYCIDVSSDPPVADGDYVVSPNATILCSLNVTLLHTLVSIKDNAACLPIVNFGLCSQVLPRGISLATFAPACDYHIQ</sequence>